<dbReference type="Proteomes" id="UP000682403">
    <property type="component" value="Unassembled WGS sequence"/>
</dbReference>
<feature type="transmembrane region" description="Helical" evidence="2">
    <location>
        <begin position="40"/>
        <end position="66"/>
    </location>
</feature>
<dbReference type="GO" id="GO:0000428">
    <property type="term" value="C:DNA-directed RNA polymerase complex"/>
    <property type="evidence" value="ECO:0007669"/>
    <property type="project" value="UniProtKB-KW"/>
</dbReference>
<keyword evidence="3" id="KW-0804">Transcription</keyword>
<keyword evidence="3" id="KW-0240">DNA-directed RNA polymerase</keyword>
<dbReference type="EMBL" id="JAGVRK010000001">
    <property type="protein sequence ID" value="MBS2970817.1"/>
    <property type="molecule type" value="Genomic_DNA"/>
</dbReference>
<dbReference type="Pfam" id="PF11772">
    <property type="entry name" value="EpuA"/>
    <property type="match status" value="1"/>
</dbReference>
<feature type="compositionally biased region" description="Basic and acidic residues" evidence="1">
    <location>
        <begin position="7"/>
        <end position="28"/>
    </location>
</feature>
<sequence>MTSKDASMTREKYKQEKKAQDPAQEETKPVEKIRIRLFPIWLRLLMVAFLFILAAITGAMVGYGVIGDGNPLDVLKPSTWQHIVDLVEKEAE</sequence>
<organism evidence="3 4">
    <name type="scientific">Metabacillus flavus</name>
    <dbReference type="NCBI Taxonomy" id="2823519"/>
    <lineage>
        <taxon>Bacteria</taxon>
        <taxon>Bacillati</taxon>
        <taxon>Bacillota</taxon>
        <taxon>Bacilli</taxon>
        <taxon>Bacillales</taxon>
        <taxon>Bacillaceae</taxon>
        <taxon>Metabacillus</taxon>
    </lineage>
</organism>
<evidence type="ECO:0000313" key="3">
    <source>
        <dbReference type="EMBL" id="MBS2970817.1"/>
    </source>
</evidence>
<gene>
    <name evidence="3" type="ORF">J9317_18920</name>
</gene>
<keyword evidence="2" id="KW-0812">Transmembrane</keyword>
<keyword evidence="4" id="KW-1185">Reference proteome</keyword>
<proteinExistence type="predicted"/>
<comment type="caution">
    <text evidence="3">The sequence shown here is derived from an EMBL/GenBank/DDBJ whole genome shotgun (WGS) entry which is preliminary data.</text>
</comment>
<keyword evidence="2" id="KW-1133">Transmembrane helix</keyword>
<keyword evidence="2" id="KW-0472">Membrane</keyword>
<evidence type="ECO:0000313" key="4">
    <source>
        <dbReference type="Proteomes" id="UP000682403"/>
    </source>
</evidence>
<feature type="region of interest" description="Disordered" evidence="1">
    <location>
        <begin position="1"/>
        <end position="28"/>
    </location>
</feature>
<evidence type="ECO:0000256" key="1">
    <source>
        <dbReference type="SAM" id="MobiDB-lite"/>
    </source>
</evidence>
<dbReference type="RefSeq" id="WP_211561499.1">
    <property type="nucleotide sequence ID" value="NZ_JAGVRK010000001.1"/>
</dbReference>
<name>A0ABS5LJ90_9BACI</name>
<evidence type="ECO:0000256" key="2">
    <source>
        <dbReference type="SAM" id="Phobius"/>
    </source>
</evidence>
<accession>A0ABS5LJ90</accession>
<dbReference type="InterPro" id="IPR024596">
    <property type="entry name" value="RNApol_su_b/EpuA"/>
</dbReference>
<reference evidence="3 4" key="1">
    <citation type="submission" date="2021-04" db="EMBL/GenBank/DDBJ databases">
        <title>Metabacillus sp. strain KIGAM252 whole genome sequence.</title>
        <authorList>
            <person name="Seo M.-J."/>
            <person name="Cho E.-S."/>
            <person name="Hwang C.Y."/>
            <person name="Yoon D.J."/>
        </authorList>
    </citation>
    <scope>NUCLEOTIDE SEQUENCE [LARGE SCALE GENOMIC DNA]</scope>
    <source>
        <strain evidence="3 4">KIGAM252</strain>
    </source>
</reference>
<protein>
    <submittedName>
        <fullName evidence="3">DNA-directed RNA polymerase subunit beta</fullName>
    </submittedName>
</protein>